<evidence type="ECO:0000256" key="3">
    <source>
        <dbReference type="SAM" id="Phobius"/>
    </source>
</evidence>
<gene>
    <name evidence="5" type="ORF">GLW00_13040</name>
</gene>
<feature type="domain" description="EamA" evidence="4">
    <location>
        <begin position="13"/>
        <end position="147"/>
    </location>
</feature>
<feature type="transmembrane region" description="Helical" evidence="3">
    <location>
        <begin position="277"/>
        <end position="294"/>
    </location>
</feature>
<evidence type="ECO:0000313" key="6">
    <source>
        <dbReference type="Proteomes" id="UP000450457"/>
    </source>
</evidence>
<dbReference type="AlphaFoldDB" id="A0A845FDS5"/>
<feature type="transmembrane region" description="Helical" evidence="3">
    <location>
        <begin position="51"/>
        <end position="70"/>
    </location>
</feature>
<keyword evidence="3" id="KW-0472">Membrane</keyword>
<comment type="similarity">
    <text evidence="2">Belongs to the EamA transporter family.</text>
</comment>
<feature type="transmembrane region" description="Helical" evidence="3">
    <location>
        <begin position="221"/>
        <end position="240"/>
    </location>
</feature>
<feature type="transmembrane region" description="Helical" evidence="3">
    <location>
        <begin position="133"/>
        <end position="151"/>
    </location>
</feature>
<dbReference type="Gene3D" id="1.10.3730.20">
    <property type="match status" value="1"/>
</dbReference>
<organism evidence="5 6">
    <name type="scientific">Halobacillus litoralis</name>
    <dbReference type="NCBI Taxonomy" id="45668"/>
    <lineage>
        <taxon>Bacteria</taxon>
        <taxon>Bacillati</taxon>
        <taxon>Bacillota</taxon>
        <taxon>Bacilli</taxon>
        <taxon>Bacillales</taxon>
        <taxon>Bacillaceae</taxon>
        <taxon>Halobacillus</taxon>
    </lineage>
</organism>
<feature type="transmembrane region" description="Helical" evidence="3">
    <location>
        <begin position="157"/>
        <end position="177"/>
    </location>
</feature>
<feature type="transmembrane region" description="Helical" evidence="3">
    <location>
        <begin position="77"/>
        <end position="97"/>
    </location>
</feature>
<sequence length="309" mass="34125">MEEGGIQVTRNRAFILIFLGASLWGIIGLFVNELYEYGLSPIQVVALRVTSAMVMLFSYILVSNTALLKIKPADTSYFFGTGVISIALFNWCLFSAIEATSMSIAFVLLYTAPVFVTIFSRMFFKETWTGRKLMALVTTFIGCTFVIGLLPELEASLSLAGFLFGLGSGLFYALYSIFGKVILKKYPSLTVTFYTFVFATIAVVPFSRLWNDADVLTDGRVWLLILGLGLISTVMPFLLYTKGLQHVESSRASIVATIEPVVATLVGYFVYAEVMTVYQYAGVALVLLSVIIVNESKKKPARYREKSAS</sequence>
<dbReference type="InterPro" id="IPR000620">
    <property type="entry name" value="EamA_dom"/>
</dbReference>
<feature type="domain" description="EamA" evidence="4">
    <location>
        <begin position="160"/>
        <end position="294"/>
    </location>
</feature>
<comment type="caution">
    <text evidence="5">The sequence shown here is derived from an EMBL/GenBank/DDBJ whole genome shotgun (WGS) entry which is preliminary data.</text>
</comment>
<dbReference type="Pfam" id="PF00892">
    <property type="entry name" value="EamA"/>
    <property type="match status" value="2"/>
</dbReference>
<evidence type="ECO:0000256" key="2">
    <source>
        <dbReference type="ARBA" id="ARBA00007362"/>
    </source>
</evidence>
<keyword evidence="3" id="KW-0812">Transmembrane</keyword>
<feature type="transmembrane region" description="Helical" evidence="3">
    <location>
        <begin position="12"/>
        <end position="31"/>
    </location>
</feature>
<proteinExistence type="inferred from homology"/>
<evidence type="ECO:0000259" key="4">
    <source>
        <dbReference type="Pfam" id="PF00892"/>
    </source>
</evidence>
<dbReference type="SUPFAM" id="SSF103481">
    <property type="entry name" value="Multidrug resistance efflux transporter EmrE"/>
    <property type="match status" value="2"/>
</dbReference>
<dbReference type="OrthoDB" id="6707571at2"/>
<feature type="transmembrane region" description="Helical" evidence="3">
    <location>
        <begin position="103"/>
        <end position="124"/>
    </location>
</feature>
<dbReference type="EMBL" id="WMFA01000004">
    <property type="protein sequence ID" value="MYL71786.1"/>
    <property type="molecule type" value="Genomic_DNA"/>
</dbReference>
<dbReference type="InterPro" id="IPR037185">
    <property type="entry name" value="EmrE-like"/>
</dbReference>
<evidence type="ECO:0000313" key="5">
    <source>
        <dbReference type="EMBL" id="MYL71786.1"/>
    </source>
</evidence>
<reference evidence="5 6" key="1">
    <citation type="submission" date="2019-11" db="EMBL/GenBank/DDBJ databases">
        <title>Genome sequences of 17 halophilic strains isolated from different environments.</title>
        <authorList>
            <person name="Furrow R.E."/>
        </authorList>
    </citation>
    <scope>NUCLEOTIDE SEQUENCE [LARGE SCALE GENOMIC DNA]</scope>
    <source>
        <strain evidence="5 6">SL-4</strain>
    </source>
</reference>
<keyword evidence="3" id="KW-1133">Transmembrane helix</keyword>
<evidence type="ECO:0000256" key="1">
    <source>
        <dbReference type="ARBA" id="ARBA00004127"/>
    </source>
</evidence>
<dbReference type="Proteomes" id="UP000450457">
    <property type="component" value="Unassembled WGS sequence"/>
</dbReference>
<dbReference type="GO" id="GO:0016020">
    <property type="term" value="C:membrane"/>
    <property type="evidence" value="ECO:0007669"/>
    <property type="project" value="InterPro"/>
</dbReference>
<feature type="transmembrane region" description="Helical" evidence="3">
    <location>
        <begin position="189"/>
        <end position="209"/>
    </location>
</feature>
<feature type="transmembrane region" description="Helical" evidence="3">
    <location>
        <begin position="252"/>
        <end position="271"/>
    </location>
</feature>
<comment type="subcellular location">
    <subcellularLocation>
        <location evidence="1">Endomembrane system</location>
        <topology evidence="1">Multi-pass membrane protein</topology>
    </subcellularLocation>
</comment>
<accession>A0A845FDS5</accession>
<dbReference type="PANTHER" id="PTHR22911:SF79">
    <property type="entry name" value="MOBA-LIKE NTP TRANSFERASE DOMAIN-CONTAINING PROTEIN"/>
    <property type="match status" value="1"/>
</dbReference>
<dbReference type="PANTHER" id="PTHR22911">
    <property type="entry name" value="ACYL-MALONYL CONDENSING ENZYME-RELATED"/>
    <property type="match status" value="1"/>
</dbReference>
<name>A0A845FDS5_9BACI</name>
<protein>
    <submittedName>
        <fullName evidence="5">EamA family transporter</fullName>
    </submittedName>
</protein>